<evidence type="ECO:0000256" key="6">
    <source>
        <dbReference type="ARBA" id="ARBA00023040"/>
    </source>
</evidence>
<dbReference type="InterPro" id="IPR000276">
    <property type="entry name" value="GPCR_Rhodpsn"/>
</dbReference>
<dbReference type="GO" id="GO:0004930">
    <property type="term" value="F:G protein-coupled receptor activity"/>
    <property type="evidence" value="ECO:0007669"/>
    <property type="project" value="UniProtKB-KW"/>
</dbReference>
<keyword evidence="6" id="KW-0297">G-protein coupled receptor</keyword>
<dbReference type="InterPro" id="IPR017452">
    <property type="entry name" value="GPCR_Rhodpsn_7TM"/>
</dbReference>
<evidence type="ECO:0000256" key="7">
    <source>
        <dbReference type="ARBA" id="ARBA00023136"/>
    </source>
</evidence>
<dbReference type="PRINTS" id="PR00245">
    <property type="entry name" value="OLFACTORYR"/>
</dbReference>
<keyword evidence="2" id="KW-1003">Cell membrane</keyword>
<gene>
    <name evidence="12" type="ORF">GDO78_013214</name>
</gene>
<comment type="subcellular location">
    <subcellularLocation>
        <location evidence="1">Cell membrane</location>
        <topology evidence="1">Multi-pass membrane protein</topology>
    </subcellularLocation>
</comment>
<feature type="domain" description="G-protein coupled receptors family 1 profile" evidence="11">
    <location>
        <begin position="41"/>
        <end position="290"/>
    </location>
</feature>
<evidence type="ECO:0000256" key="1">
    <source>
        <dbReference type="ARBA" id="ARBA00004651"/>
    </source>
</evidence>
<protein>
    <recommendedName>
        <fullName evidence="11">G-protein coupled receptors family 1 profile domain-containing protein</fullName>
    </recommendedName>
</protein>
<keyword evidence="7 10" id="KW-0472">Membrane</keyword>
<dbReference type="OrthoDB" id="9896521at2759"/>
<dbReference type="PRINTS" id="PR00237">
    <property type="entry name" value="GPCRRHODOPSN"/>
</dbReference>
<feature type="transmembrane region" description="Helical" evidence="10">
    <location>
        <begin position="273"/>
        <end position="292"/>
    </location>
</feature>
<dbReference type="AlphaFoldDB" id="A0A8J6F0I2"/>
<evidence type="ECO:0000256" key="3">
    <source>
        <dbReference type="ARBA" id="ARBA00022692"/>
    </source>
</evidence>
<evidence type="ECO:0000313" key="13">
    <source>
        <dbReference type="Proteomes" id="UP000770717"/>
    </source>
</evidence>
<comment type="caution">
    <text evidence="12">The sequence shown here is derived from an EMBL/GenBank/DDBJ whole genome shotgun (WGS) entry which is preliminary data.</text>
</comment>
<dbReference type="SUPFAM" id="SSF81321">
    <property type="entry name" value="Family A G protein-coupled receptor-like"/>
    <property type="match status" value="1"/>
</dbReference>
<dbReference type="InterPro" id="IPR050516">
    <property type="entry name" value="Olfactory_GPCR"/>
</dbReference>
<evidence type="ECO:0000259" key="11">
    <source>
        <dbReference type="PROSITE" id="PS50262"/>
    </source>
</evidence>
<reference evidence="12" key="1">
    <citation type="thesis" date="2020" institute="ProQuest LLC" country="789 East Eisenhower Parkway, Ann Arbor, MI, USA">
        <title>Comparative Genomics and Chromosome Evolution.</title>
        <authorList>
            <person name="Mudd A.B."/>
        </authorList>
    </citation>
    <scope>NUCLEOTIDE SEQUENCE</scope>
    <source>
        <strain evidence="12">HN-11 Male</strain>
        <tissue evidence="12">Kidney and liver</tissue>
    </source>
</reference>
<evidence type="ECO:0000256" key="4">
    <source>
        <dbReference type="ARBA" id="ARBA00022725"/>
    </source>
</evidence>
<dbReference type="Proteomes" id="UP000770717">
    <property type="component" value="Unassembled WGS sequence"/>
</dbReference>
<evidence type="ECO:0000256" key="8">
    <source>
        <dbReference type="ARBA" id="ARBA00023170"/>
    </source>
</evidence>
<keyword evidence="9" id="KW-0807">Transducer</keyword>
<dbReference type="EMBL" id="WNTK01000009">
    <property type="protein sequence ID" value="KAG9478091.1"/>
    <property type="molecule type" value="Genomic_DNA"/>
</dbReference>
<keyword evidence="4" id="KW-0552">Olfaction</keyword>
<evidence type="ECO:0000256" key="5">
    <source>
        <dbReference type="ARBA" id="ARBA00022989"/>
    </source>
</evidence>
<evidence type="ECO:0000256" key="10">
    <source>
        <dbReference type="SAM" id="Phobius"/>
    </source>
</evidence>
<evidence type="ECO:0000256" key="2">
    <source>
        <dbReference type="ARBA" id="ARBA00022475"/>
    </source>
</evidence>
<dbReference type="FunFam" id="1.20.1070.10:FF:000268">
    <property type="entry name" value="Putative olfactory receptor 2I1"/>
    <property type="match status" value="1"/>
</dbReference>
<accession>A0A8J6F0I2</accession>
<evidence type="ECO:0000256" key="9">
    <source>
        <dbReference type="ARBA" id="ARBA00023224"/>
    </source>
</evidence>
<feature type="transmembrane region" description="Helical" evidence="10">
    <location>
        <begin position="207"/>
        <end position="226"/>
    </location>
</feature>
<evidence type="ECO:0000313" key="12">
    <source>
        <dbReference type="EMBL" id="KAG9478091.1"/>
    </source>
</evidence>
<feature type="transmembrane region" description="Helical" evidence="10">
    <location>
        <begin position="25"/>
        <end position="48"/>
    </location>
</feature>
<feature type="transmembrane region" description="Helical" evidence="10">
    <location>
        <begin position="238"/>
        <end position="261"/>
    </location>
</feature>
<dbReference type="GO" id="GO:0004984">
    <property type="term" value="F:olfactory receptor activity"/>
    <property type="evidence" value="ECO:0007669"/>
    <property type="project" value="InterPro"/>
</dbReference>
<dbReference type="PROSITE" id="PS50262">
    <property type="entry name" value="G_PROTEIN_RECEP_F1_2"/>
    <property type="match status" value="1"/>
</dbReference>
<dbReference type="Pfam" id="PF13853">
    <property type="entry name" value="7tm_4"/>
    <property type="match status" value="1"/>
</dbReference>
<keyword evidence="5 10" id="KW-1133">Transmembrane helix</keyword>
<dbReference type="PANTHER" id="PTHR26452">
    <property type="entry name" value="OLFACTORY RECEPTOR"/>
    <property type="match status" value="1"/>
</dbReference>
<keyword evidence="4" id="KW-0716">Sensory transduction</keyword>
<dbReference type="Gene3D" id="1.20.1070.10">
    <property type="entry name" value="Rhodopsin 7-helix transmembrane proteins"/>
    <property type="match status" value="1"/>
</dbReference>
<organism evidence="12 13">
    <name type="scientific">Eleutherodactylus coqui</name>
    <name type="common">Puerto Rican coqui</name>
    <dbReference type="NCBI Taxonomy" id="57060"/>
    <lineage>
        <taxon>Eukaryota</taxon>
        <taxon>Metazoa</taxon>
        <taxon>Chordata</taxon>
        <taxon>Craniata</taxon>
        <taxon>Vertebrata</taxon>
        <taxon>Euteleostomi</taxon>
        <taxon>Amphibia</taxon>
        <taxon>Batrachia</taxon>
        <taxon>Anura</taxon>
        <taxon>Neobatrachia</taxon>
        <taxon>Hyloidea</taxon>
        <taxon>Eleutherodactylidae</taxon>
        <taxon>Eleutherodactylinae</taxon>
        <taxon>Eleutherodactylus</taxon>
        <taxon>Eleutherodactylus</taxon>
    </lineage>
</organism>
<keyword evidence="13" id="KW-1185">Reference proteome</keyword>
<feature type="transmembrane region" description="Helical" evidence="10">
    <location>
        <begin position="140"/>
        <end position="162"/>
    </location>
</feature>
<sequence length="312" mass="35067">MNSTNQTMIEGFRLKGLSDVPELQLFIFLLVFFIYFICIGGNLTIILLVSVDRHLHTPMYFFLSNLSAIDIVSTTTVLHRNLIIYVTQNHLVSTSACLTQLYIFSALTTNGLSILAAMSYDRYVAICRPLHYCNIMSRNLCALLASVSWGLGFLAAIPTLVITSKFTCYISKEIDHYFCDVLPILDITCSDTTALNRYILVFGSMDMIISLSLTITPYVFIISCILRIQTSAGRHKAFYTCSSHIIVVVMLYSSMVLQYVVTGCGSNMGANKFFSLFNTAIAPMMNPLIYSLKNKDVKSALRRKLKLCRIKY</sequence>
<keyword evidence="8" id="KW-0675">Receptor</keyword>
<name>A0A8J6F0I2_ELECQ</name>
<dbReference type="GO" id="GO:0005886">
    <property type="term" value="C:plasma membrane"/>
    <property type="evidence" value="ECO:0007669"/>
    <property type="project" value="UniProtKB-SubCell"/>
</dbReference>
<proteinExistence type="predicted"/>
<dbReference type="CDD" id="cd13954">
    <property type="entry name" value="7tmA_OR"/>
    <property type="match status" value="1"/>
</dbReference>
<keyword evidence="3 10" id="KW-0812">Transmembrane</keyword>
<feature type="transmembrane region" description="Helical" evidence="10">
    <location>
        <begin position="99"/>
        <end position="120"/>
    </location>
</feature>
<feature type="transmembrane region" description="Helical" evidence="10">
    <location>
        <begin position="60"/>
        <end position="79"/>
    </location>
</feature>
<dbReference type="InterPro" id="IPR000725">
    <property type="entry name" value="Olfact_rcpt"/>
</dbReference>